<keyword evidence="8" id="KW-0805">Transcription regulation</keyword>
<evidence type="ECO:0000256" key="5">
    <source>
        <dbReference type="ARBA" id="ARBA00022771"/>
    </source>
</evidence>
<evidence type="ECO:0000256" key="7">
    <source>
        <dbReference type="ARBA" id="ARBA00022853"/>
    </source>
</evidence>
<dbReference type="PROSITE" id="PS50865">
    <property type="entry name" value="ZF_MYND_2"/>
    <property type="match status" value="1"/>
</dbReference>
<evidence type="ECO:0000256" key="8">
    <source>
        <dbReference type="ARBA" id="ARBA00023015"/>
    </source>
</evidence>
<keyword evidence="10" id="KW-0804">Transcription</keyword>
<dbReference type="PROSITE" id="PS01360">
    <property type="entry name" value="ZF_MYND_1"/>
    <property type="match status" value="1"/>
</dbReference>
<dbReference type="GO" id="GO:0005737">
    <property type="term" value="C:cytoplasm"/>
    <property type="evidence" value="ECO:0007669"/>
    <property type="project" value="TreeGrafter"/>
</dbReference>
<keyword evidence="11" id="KW-0539">Nucleus</keyword>
<evidence type="ECO:0000256" key="13">
    <source>
        <dbReference type="SAM" id="MobiDB-lite"/>
    </source>
</evidence>
<organism evidence="15 16">
    <name type="scientific">Trichobilharzia regenti</name>
    <name type="common">Nasal bird schistosome</name>
    <dbReference type="NCBI Taxonomy" id="157069"/>
    <lineage>
        <taxon>Eukaryota</taxon>
        <taxon>Metazoa</taxon>
        <taxon>Spiralia</taxon>
        <taxon>Lophotrochozoa</taxon>
        <taxon>Platyhelminthes</taxon>
        <taxon>Trematoda</taxon>
        <taxon>Digenea</taxon>
        <taxon>Strigeidida</taxon>
        <taxon>Schistosomatoidea</taxon>
        <taxon>Schistosomatidae</taxon>
        <taxon>Trichobilharzia</taxon>
    </lineage>
</organism>
<evidence type="ECO:0000256" key="6">
    <source>
        <dbReference type="ARBA" id="ARBA00022833"/>
    </source>
</evidence>
<reference evidence="15" key="1">
    <citation type="submission" date="2022-06" db="EMBL/GenBank/DDBJ databases">
        <authorList>
            <person name="Berger JAMES D."/>
            <person name="Berger JAMES D."/>
        </authorList>
    </citation>
    <scope>NUCLEOTIDE SEQUENCE [LARGE SCALE GENOMIC DNA]</scope>
</reference>
<comment type="subcellular location">
    <subcellularLocation>
        <location evidence="2">Chromosome</location>
    </subcellularLocation>
    <subcellularLocation>
        <location evidence="1">Nucleus</location>
    </subcellularLocation>
</comment>
<dbReference type="AlphaFoldDB" id="A0AA85KE40"/>
<keyword evidence="7" id="KW-0156">Chromatin regulator</keyword>
<evidence type="ECO:0000313" key="15">
    <source>
        <dbReference type="Proteomes" id="UP000050795"/>
    </source>
</evidence>
<feature type="compositionally biased region" description="Basic residues" evidence="13">
    <location>
        <begin position="1"/>
        <end position="22"/>
    </location>
</feature>
<keyword evidence="15" id="KW-1185">Reference proteome</keyword>
<keyword evidence="6" id="KW-0862">Zinc</keyword>
<dbReference type="FunFam" id="6.10.140.2220:FF:000002">
    <property type="entry name" value="Protein kinase C-binding protein 1 isoform C"/>
    <property type="match status" value="1"/>
</dbReference>
<evidence type="ECO:0000256" key="10">
    <source>
        <dbReference type="ARBA" id="ARBA00023163"/>
    </source>
</evidence>
<evidence type="ECO:0000259" key="14">
    <source>
        <dbReference type="PROSITE" id="PS50865"/>
    </source>
</evidence>
<proteinExistence type="predicted"/>
<dbReference type="Proteomes" id="UP000050795">
    <property type="component" value="Unassembled WGS sequence"/>
</dbReference>
<evidence type="ECO:0000256" key="4">
    <source>
        <dbReference type="ARBA" id="ARBA00022723"/>
    </source>
</evidence>
<protein>
    <recommendedName>
        <fullName evidence="14">MYND-type domain-containing protein</fullName>
    </recommendedName>
</protein>
<evidence type="ECO:0000256" key="9">
    <source>
        <dbReference type="ARBA" id="ARBA00023117"/>
    </source>
</evidence>
<evidence type="ECO:0000256" key="2">
    <source>
        <dbReference type="ARBA" id="ARBA00004286"/>
    </source>
</evidence>
<dbReference type="InterPro" id="IPR057053">
    <property type="entry name" value="MYND_ZMYND11_ZMYD8"/>
</dbReference>
<dbReference type="GO" id="GO:0003714">
    <property type="term" value="F:transcription corepressor activity"/>
    <property type="evidence" value="ECO:0007669"/>
    <property type="project" value="TreeGrafter"/>
</dbReference>
<feature type="compositionally biased region" description="Low complexity" evidence="13">
    <location>
        <begin position="299"/>
        <end position="311"/>
    </location>
</feature>
<dbReference type="InterPro" id="IPR002893">
    <property type="entry name" value="Znf_MYND"/>
</dbReference>
<feature type="region of interest" description="Disordered" evidence="13">
    <location>
        <begin position="292"/>
        <end position="311"/>
    </location>
</feature>
<dbReference type="WBParaSite" id="TREG1_76790.1">
    <property type="protein sequence ID" value="TREG1_76790.1"/>
    <property type="gene ID" value="TREG1_76790"/>
</dbReference>
<evidence type="ECO:0000256" key="1">
    <source>
        <dbReference type="ARBA" id="ARBA00004123"/>
    </source>
</evidence>
<dbReference type="GO" id="GO:0008270">
    <property type="term" value="F:zinc ion binding"/>
    <property type="evidence" value="ECO:0007669"/>
    <property type="project" value="UniProtKB-KW"/>
</dbReference>
<sequence length="655" mass="73329">MSFFTKKRRSNSSAKLKRSKMLKRTEANEAPIDTSTSDDVTILSEEYLVRPLSGDTAKEESNPINTACNIVSSSVDKLICMSPFTAVYREPVLTRVAASLRSSPSESSESLPTLHIMEQSTINSRINNNDNDNNLKGEHSDTLTLPSSLSSLGVVIEHENNNECDDIVVEERLKENNYISKSTIAPAITEEEEGNSNTTNTSDHINNHENFSFDSGFCPSQLIRHEVNSLLHLTTDIPSTSNTPDNLRLAFDDIKSSIYHALEKFEEKLDVSWNSTIQPCLHPITSEIAVQTDSDDLDASQSSSSCASPSSSLASQICKETECKAIQTDVDDQYSLSVFNDREPTFQEQLLEEELLRMEQENQRLKILVRYARAEMTMEMNRQIAELRQLWECELLAVLEAAGKIWEQDWIQTVDEVKRRQWCAFCGSLAYYYCCWNTSYCNNVCQSKHWAIHINSCVQAKAQLRNTSTTMTNGGTSTPTYTTTSISTTSNGTTNVNINPTPSCSNGVTLHHPTTSSILNHPIPVDRTLYPSGAPAPATITTHILPPHYVYHHHPQQQQQLQQQQSSHHRLILPHPSYYNNNNSGNNVSVTGSSQTPTPVIIDRLIVICLHQGEYIQMSSTPYPDAIHPSSVASVLFLFSFRSFHQLNYDQSVHT</sequence>
<dbReference type="PANTHER" id="PTHR46453">
    <property type="entry name" value="PROTEIN KINASE C-BINDING PROTEIN 1"/>
    <property type="match status" value="1"/>
</dbReference>
<evidence type="ECO:0000256" key="3">
    <source>
        <dbReference type="ARBA" id="ARBA00022454"/>
    </source>
</evidence>
<feature type="domain" description="MYND-type" evidence="14">
    <location>
        <begin position="423"/>
        <end position="457"/>
    </location>
</feature>
<dbReference type="SUPFAM" id="SSF144232">
    <property type="entry name" value="HIT/MYND zinc finger-like"/>
    <property type="match status" value="1"/>
</dbReference>
<dbReference type="Pfam" id="PF24324">
    <property type="entry name" value="MYND_ZMYND11_ZMYD8"/>
    <property type="match status" value="1"/>
</dbReference>
<evidence type="ECO:0000313" key="16">
    <source>
        <dbReference type="WBParaSite" id="TREG1_76790.1"/>
    </source>
</evidence>
<keyword evidence="9" id="KW-0103">Bromodomain</keyword>
<accession>A0AA85KE40</accession>
<name>A0AA85KE40_TRIRE</name>
<dbReference type="GO" id="GO:0005694">
    <property type="term" value="C:chromosome"/>
    <property type="evidence" value="ECO:0007669"/>
    <property type="project" value="UniProtKB-SubCell"/>
</dbReference>
<dbReference type="PANTHER" id="PTHR46453:SF4">
    <property type="entry name" value="PHD FINGER PROTEIN 24"/>
    <property type="match status" value="1"/>
</dbReference>
<evidence type="ECO:0000256" key="11">
    <source>
        <dbReference type="ARBA" id="ARBA00023242"/>
    </source>
</evidence>
<keyword evidence="3" id="KW-0158">Chromosome</keyword>
<keyword evidence="5 12" id="KW-0863">Zinc-finger</keyword>
<feature type="region of interest" description="Disordered" evidence="13">
    <location>
        <begin position="1"/>
        <end position="36"/>
    </location>
</feature>
<dbReference type="GO" id="GO:0140006">
    <property type="term" value="F:histone H3 reader activity"/>
    <property type="evidence" value="ECO:0007669"/>
    <property type="project" value="UniProtKB-ARBA"/>
</dbReference>
<keyword evidence="4" id="KW-0479">Metal-binding</keyword>
<reference evidence="16" key="2">
    <citation type="submission" date="2023-11" db="UniProtKB">
        <authorList>
            <consortium name="WormBaseParasite"/>
        </authorList>
    </citation>
    <scope>IDENTIFICATION</scope>
</reference>
<dbReference type="GO" id="GO:0005634">
    <property type="term" value="C:nucleus"/>
    <property type="evidence" value="ECO:0007669"/>
    <property type="project" value="UniProtKB-SubCell"/>
</dbReference>
<evidence type="ECO:0000256" key="12">
    <source>
        <dbReference type="PROSITE-ProRule" id="PRU00134"/>
    </source>
</evidence>